<dbReference type="InterPro" id="IPR027443">
    <property type="entry name" value="IPNS-like_sf"/>
</dbReference>
<dbReference type="AlphaFoldDB" id="A0A834T280"/>
<evidence type="ECO:0000256" key="2">
    <source>
        <dbReference type="ARBA" id="ARBA00023004"/>
    </source>
</evidence>
<feature type="domain" description="Non-haem dioxygenase N-terminal" evidence="5">
    <location>
        <begin position="67"/>
        <end position="146"/>
    </location>
</feature>
<gene>
    <name evidence="6" type="ORF">G2W53_028194</name>
</gene>
<comment type="caution">
    <text evidence="6">The sequence shown here is derived from an EMBL/GenBank/DDBJ whole genome shotgun (WGS) entry which is preliminary data.</text>
</comment>
<dbReference type="InterPro" id="IPR026992">
    <property type="entry name" value="DIOX_N"/>
</dbReference>
<keyword evidence="7" id="KW-1185">Reference proteome</keyword>
<keyword evidence="4" id="KW-0812">Transmembrane</keyword>
<evidence type="ECO:0000256" key="1">
    <source>
        <dbReference type="ARBA" id="ARBA00022723"/>
    </source>
</evidence>
<feature type="region of interest" description="Disordered" evidence="3">
    <location>
        <begin position="1"/>
        <end position="31"/>
    </location>
</feature>
<organism evidence="6 7">
    <name type="scientific">Senna tora</name>
    <dbReference type="NCBI Taxonomy" id="362788"/>
    <lineage>
        <taxon>Eukaryota</taxon>
        <taxon>Viridiplantae</taxon>
        <taxon>Streptophyta</taxon>
        <taxon>Embryophyta</taxon>
        <taxon>Tracheophyta</taxon>
        <taxon>Spermatophyta</taxon>
        <taxon>Magnoliopsida</taxon>
        <taxon>eudicotyledons</taxon>
        <taxon>Gunneridae</taxon>
        <taxon>Pentapetalae</taxon>
        <taxon>rosids</taxon>
        <taxon>fabids</taxon>
        <taxon>Fabales</taxon>
        <taxon>Fabaceae</taxon>
        <taxon>Caesalpinioideae</taxon>
        <taxon>Cassia clade</taxon>
        <taxon>Senna</taxon>
    </lineage>
</organism>
<name>A0A834T280_9FABA</name>
<dbReference type="OrthoDB" id="1928184at2759"/>
<evidence type="ECO:0000259" key="5">
    <source>
        <dbReference type="Pfam" id="PF14226"/>
    </source>
</evidence>
<dbReference type="GO" id="GO:0046872">
    <property type="term" value="F:metal ion binding"/>
    <property type="evidence" value="ECO:0007669"/>
    <property type="project" value="UniProtKB-KW"/>
</dbReference>
<sequence>MARTPQSTPEIPVDFRAPPPSPIASGRRSSFTNDDVLTSFLENSLRVPDLILPDKIFPKQRTLETPPKLDLRSLCSDRDIAADDVVSDSMARIGCFQIVNHGIPREVMDSSREAAKAIFEVSPEKRAAVTRSPPEKPWGFEEFHWEEDGSELSEEFVWCRDRELELKMEGIWPIGYSNFSKKMETLMSCIEKVAEKILPLISRNFPGKFTGGGDEEVGTVCCVYKHRHEGGKEEDRWADSLKYDVIKMLIRGSDYSHALCLHVCDGCSEFHVYSKKGWFSFCPEEGALIITFGDQIQVASGGVYKQVIGRPILKGEKDDDSISMAFLYSPPNTTKGFPTKRERTISLGQQAILAIILTLVSQFFIYFYKKF</sequence>
<keyword evidence="1" id="KW-0479">Metal-binding</keyword>
<evidence type="ECO:0000256" key="4">
    <source>
        <dbReference type="SAM" id="Phobius"/>
    </source>
</evidence>
<evidence type="ECO:0000313" key="7">
    <source>
        <dbReference type="Proteomes" id="UP000634136"/>
    </source>
</evidence>
<reference evidence="6" key="1">
    <citation type="submission" date="2020-09" db="EMBL/GenBank/DDBJ databases">
        <title>Genome-Enabled Discovery of Anthraquinone Biosynthesis in Senna tora.</title>
        <authorList>
            <person name="Kang S.-H."/>
            <person name="Pandey R.P."/>
            <person name="Lee C.-M."/>
            <person name="Sim J.-S."/>
            <person name="Jeong J.-T."/>
            <person name="Choi B.-S."/>
            <person name="Jung M."/>
            <person name="Ginzburg D."/>
            <person name="Zhao K."/>
            <person name="Won S.Y."/>
            <person name="Oh T.-J."/>
            <person name="Yu Y."/>
            <person name="Kim N.-H."/>
            <person name="Lee O.R."/>
            <person name="Lee T.-H."/>
            <person name="Bashyal P."/>
            <person name="Kim T.-S."/>
            <person name="Lee W.-H."/>
            <person name="Kawkins C."/>
            <person name="Kim C.-K."/>
            <person name="Kim J.S."/>
            <person name="Ahn B.O."/>
            <person name="Rhee S.Y."/>
            <person name="Sohng J.K."/>
        </authorList>
    </citation>
    <scope>NUCLEOTIDE SEQUENCE</scope>
    <source>
        <tissue evidence="6">Leaf</tissue>
    </source>
</reference>
<evidence type="ECO:0000256" key="3">
    <source>
        <dbReference type="SAM" id="MobiDB-lite"/>
    </source>
</evidence>
<dbReference type="Proteomes" id="UP000634136">
    <property type="component" value="Unassembled WGS sequence"/>
</dbReference>
<dbReference type="Pfam" id="PF14226">
    <property type="entry name" value="DIOX_N"/>
    <property type="match status" value="1"/>
</dbReference>
<protein>
    <submittedName>
        <fullName evidence="6">1-aminocyclopropane-1-carboxylate oxidase</fullName>
    </submittedName>
</protein>
<dbReference type="PANTHER" id="PTHR34945">
    <property type="entry name" value="2-OXOGLUTARATE (2OG) AND FE(II)-DEPENDENT OXYGENASE SUPERFAMILY PROTEIN"/>
    <property type="match status" value="1"/>
</dbReference>
<keyword evidence="4" id="KW-1133">Transmembrane helix</keyword>
<dbReference type="SUPFAM" id="SSF51197">
    <property type="entry name" value="Clavaminate synthase-like"/>
    <property type="match status" value="1"/>
</dbReference>
<feature type="transmembrane region" description="Helical" evidence="4">
    <location>
        <begin position="347"/>
        <end position="368"/>
    </location>
</feature>
<keyword evidence="4" id="KW-0472">Membrane</keyword>
<accession>A0A834T280</accession>
<dbReference type="EMBL" id="JAAIUW010000009">
    <property type="protein sequence ID" value="KAF7814225.1"/>
    <property type="molecule type" value="Genomic_DNA"/>
</dbReference>
<keyword evidence="2" id="KW-0408">Iron</keyword>
<proteinExistence type="predicted"/>
<dbReference type="Gene3D" id="2.60.120.330">
    <property type="entry name" value="B-lactam Antibiotic, Isopenicillin N Synthase, Chain"/>
    <property type="match status" value="1"/>
</dbReference>
<dbReference type="PANTHER" id="PTHR34945:SF8">
    <property type="entry name" value="DOWNSTREAM TARGET OF AGL15-4"/>
    <property type="match status" value="1"/>
</dbReference>
<evidence type="ECO:0000313" key="6">
    <source>
        <dbReference type="EMBL" id="KAF7814225.1"/>
    </source>
</evidence>